<keyword evidence="3" id="KW-1185">Reference proteome</keyword>
<dbReference type="RefSeq" id="WP_108736434.1">
    <property type="nucleotide sequence ID" value="NZ_CP020919.1"/>
</dbReference>
<evidence type="ECO:0000313" key="2">
    <source>
        <dbReference type="EMBL" id="AWG25049.1"/>
    </source>
</evidence>
<dbReference type="EMBL" id="CP020919">
    <property type="protein sequence ID" value="AWG24805.1"/>
    <property type="molecule type" value="Genomic_DNA"/>
</dbReference>
<evidence type="ECO:0000313" key="1">
    <source>
        <dbReference type="EMBL" id="AWG24805.1"/>
    </source>
</evidence>
<organism evidence="2 3">
    <name type="scientific">Flavobacterium kingsejongi</name>
    <dbReference type="NCBI Taxonomy" id="1678728"/>
    <lineage>
        <taxon>Bacteria</taxon>
        <taxon>Pseudomonadati</taxon>
        <taxon>Bacteroidota</taxon>
        <taxon>Flavobacteriia</taxon>
        <taxon>Flavobacteriales</taxon>
        <taxon>Flavobacteriaceae</taxon>
        <taxon>Flavobacterium</taxon>
    </lineage>
</organism>
<name>A0A2S1LMV5_9FLAO</name>
<dbReference type="OrthoDB" id="1377274at2"/>
<evidence type="ECO:0000313" key="3">
    <source>
        <dbReference type="Proteomes" id="UP000244677"/>
    </source>
</evidence>
<sequence length="123" mass="14849">MENDIEWFLNQKPEQSDKPLELYHKWCLNNSVSEKHFQKVFASPKICHWFMNELKKCNDEFIMLYERYENLSLLEIGDLYGICILRVFSIYPKTLLDAERPKELPMPFKIDGIRRPEVKLCYN</sequence>
<dbReference type="KEGG" id="fki:FK004_05970"/>
<reference evidence="2 3" key="1">
    <citation type="submission" date="2017-04" db="EMBL/GenBank/DDBJ databases">
        <title>Complete genome sequence of Flavobacterium kingsejong AJ004.</title>
        <authorList>
            <person name="Lee P.C."/>
        </authorList>
    </citation>
    <scope>NUCLEOTIDE SEQUENCE [LARGE SCALE GENOMIC DNA]</scope>
    <source>
        <strain evidence="2 3">AJ004</strain>
    </source>
</reference>
<proteinExistence type="predicted"/>
<protein>
    <submittedName>
        <fullName evidence="2">Uncharacterized protein</fullName>
    </submittedName>
</protein>
<dbReference type="KEGG" id="fki:FK004_07285"/>
<dbReference type="AlphaFoldDB" id="A0A2S1LMV5"/>
<gene>
    <name evidence="1" type="ORF">FK004_05970</name>
    <name evidence="2" type="ORF">FK004_07285</name>
</gene>
<dbReference type="EMBL" id="CP020919">
    <property type="protein sequence ID" value="AWG25049.1"/>
    <property type="molecule type" value="Genomic_DNA"/>
</dbReference>
<accession>A0A2S1LMV5</accession>
<dbReference type="Proteomes" id="UP000244677">
    <property type="component" value="Chromosome"/>
</dbReference>